<keyword evidence="4" id="KW-1185">Reference proteome</keyword>
<keyword evidence="1" id="KW-0175">Coiled coil</keyword>
<keyword evidence="2" id="KW-0812">Transmembrane</keyword>
<dbReference type="AlphaFoldDB" id="A0A139IUH0"/>
<keyword evidence="2" id="KW-1133">Transmembrane helix</keyword>
<feature type="transmembrane region" description="Helical" evidence="2">
    <location>
        <begin position="107"/>
        <end position="124"/>
    </location>
</feature>
<name>A0A139IUH0_9PEZI</name>
<gene>
    <name evidence="3" type="ORF">AC579_8155</name>
</gene>
<feature type="coiled-coil region" evidence="1">
    <location>
        <begin position="270"/>
        <end position="394"/>
    </location>
</feature>
<proteinExistence type="predicted"/>
<feature type="transmembrane region" description="Helical" evidence="2">
    <location>
        <begin position="51"/>
        <end position="72"/>
    </location>
</feature>
<reference evidence="3 4" key="1">
    <citation type="submission" date="2015-07" db="EMBL/GenBank/DDBJ databases">
        <title>Comparative genomics of the Sigatoka disease complex on banana suggests a link between parallel evolutionary changes in Pseudocercospora fijiensis and Pseudocercospora eumusae and increased virulence on the banana host.</title>
        <authorList>
            <person name="Chang T.-C."/>
            <person name="Salvucci A."/>
            <person name="Crous P.W."/>
            <person name="Stergiopoulos I."/>
        </authorList>
    </citation>
    <scope>NUCLEOTIDE SEQUENCE [LARGE SCALE GENOMIC DNA]</scope>
    <source>
        <strain evidence="3 4">CBS 116634</strain>
    </source>
</reference>
<organism evidence="3 4">
    <name type="scientific">Pseudocercospora musae</name>
    <dbReference type="NCBI Taxonomy" id="113226"/>
    <lineage>
        <taxon>Eukaryota</taxon>
        <taxon>Fungi</taxon>
        <taxon>Dikarya</taxon>
        <taxon>Ascomycota</taxon>
        <taxon>Pezizomycotina</taxon>
        <taxon>Dothideomycetes</taxon>
        <taxon>Dothideomycetidae</taxon>
        <taxon>Mycosphaerellales</taxon>
        <taxon>Mycosphaerellaceae</taxon>
        <taxon>Pseudocercospora</taxon>
    </lineage>
</organism>
<comment type="caution">
    <text evidence="3">The sequence shown here is derived from an EMBL/GenBank/DDBJ whole genome shotgun (WGS) entry which is preliminary data.</text>
</comment>
<protein>
    <submittedName>
        <fullName evidence="3">Uncharacterized protein</fullName>
    </submittedName>
</protein>
<dbReference type="EMBL" id="LFZO01000007">
    <property type="protein sequence ID" value="KXT18397.1"/>
    <property type="molecule type" value="Genomic_DNA"/>
</dbReference>
<dbReference type="Proteomes" id="UP000073492">
    <property type="component" value="Unassembled WGS sequence"/>
</dbReference>
<feature type="coiled-coil region" evidence="1">
    <location>
        <begin position="441"/>
        <end position="482"/>
    </location>
</feature>
<evidence type="ECO:0000313" key="4">
    <source>
        <dbReference type="Proteomes" id="UP000073492"/>
    </source>
</evidence>
<accession>A0A139IUH0</accession>
<feature type="coiled-coil region" evidence="1">
    <location>
        <begin position="154"/>
        <end position="202"/>
    </location>
</feature>
<evidence type="ECO:0000256" key="2">
    <source>
        <dbReference type="SAM" id="Phobius"/>
    </source>
</evidence>
<evidence type="ECO:0000313" key="3">
    <source>
        <dbReference type="EMBL" id="KXT18397.1"/>
    </source>
</evidence>
<keyword evidence="2" id="KW-0472">Membrane</keyword>
<evidence type="ECO:0000256" key="1">
    <source>
        <dbReference type="SAM" id="Coils"/>
    </source>
</evidence>
<dbReference type="OrthoDB" id="3650476at2759"/>
<sequence length="512" mass="58346">MKTNNPYNYHTTSLLHSLSLSSRSLQRAVKTISSFIAAQQLETKMENLSKAVIYQITAGVISSGIISTILGALKSPEVQKLLALICGFMLVKIVPKHQIHGKAPISFSSWLACATVVFACGLYPELAQAPAMLLMLIAGVILGSADLILDVVPNENDNHSKSNEELQIQALENRNEELTTRLNEANNEILFEQEEKRGLQHLITNLQVKLLHSQDNYEEEDATTTTTNTTASELEAKDQEISDLKSYYESLLELDEKHISSLIQISQVDESYLQTQLESQRNEIQEYRDREEDRRSQLQDSSNLIDAKEETIQKLLTATKGLKEERNAWKREAEMLDREIAEIYWVTEGEDGVVDLYYRCQEAKVALKVADSEIDRLRSQRNEARESLGQLEIRFQDVKVGFETEFLAQSKKLGEKIEEVKKWEERWDEQAESNGEVISTIMEKAAEIEGLEEKVVRLREEVEDQQRARSELEVTVQGWEEAGSSEAEVVVKVEEERWSDDELFGICLGWNW</sequence>